<dbReference type="GeneID" id="107111960"/>
<dbReference type="PANTHER" id="PTHR11929">
    <property type="entry name" value="ALPHA- 1,3 -FUCOSYLTRANSFERASE"/>
    <property type="match status" value="1"/>
</dbReference>
<name>A0ABM1K460_GEKJA</name>
<dbReference type="InterPro" id="IPR001503">
    <property type="entry name" value="Glyco_trans_10"/>
</dbReference>
<keyword evidence="4 19" id="KW-0328">Glycosyltransferase</keyword>
<dbReference type="Pfam" id="PF17039">
    <property type="entry name" value="Glyco_tran_10_N"/>
    <property type="match status" value="1"/>
</dbReference>
<evidence type="ECO:0000256" key="12">
    <source>
        <dbReference type="ARBA" id="ARBA00023180"/>
    </source>
</evidence>
<keyword evidence="22" id="KW-1185">Reference proteome</keyword>
<evidence type="ECO:0000256" key="6">
    <source>
        <dbReference type="ARBA" id="ARBA00022692"/>
    </source>
</evidence>
<keyword evidence="5 19" id="KW-0808">Transferase</keyword>
<sequence length="374" mass="44216">MDYVLNLKIWNKPQGLSMDSFRQRRTLGSCLIFTFLLLQALNAILFTYFCEFGMTNTTSPRPELEPEPQPLRDPEASNLTILLWSWPFRGRFPIGNCSQLLGIPDCRITANRKWYPKADAVVVHHYDVSRSPWSLPREPRPPSQVWIWFNLESPTHSRNVHYMDNRFNLTMSYRRDSDIFTPYGWLEVLPEPRHVTIPPKSKLVAWAVSNWNPSSRRVQYYRQLKKYLHVDIYGFQRLPLPRTEQVSILSQYKFYLAFESSVHEDYITEKLWKTALLAETVPVVCGPPRENYERYLPPGSFIHIDDFPTAQQLALFLQELDWNTERYKSYFQWRSRLAPVKNTSWSLHLCKACRALQTNPVRYQTVPALSKWFE</sequence>
<evidence type="ECO:0000256" key="19">
    <source>
        <dbReference type="RuleBase" id="RU003832"/>
    </source>
</evidence>
<comment type="catalytic activity">
    <reaction evidence="15">
        <text>a beta-D-galactosyl-(1-&gt;3)-N-acetyl-beta-D-glucosaminyl derivative + GDP-beta-L-fucose = a beta-D-galactosyl-(1-&gt;3)-[alpha-L-fucosyl-(1-&gt;4)]-N-acetyl-beta-D-glucosaminyl derivative + GDP + H(+)</text>
        <dbReference type="Rhea" id="RHEA:23628"/>
        <dbReference type="ChEBI" id="CHEBI:15378"/>
        <dbReference type="ChEBI" id="CHEBI:57273"/>
        <dbReference type="ChEBI" id="CHEBI:58189"/>
        <dbReference type="ChEBI" id="CHEBI:133506"/>
        <dbReference type="ChEBI" id="CHEBI:140304"/>
        <dbReference type="EC" id="2.4.1.65"/>
    </reaction>
    <physiologicalReaction direction="left-to-right" evidence="15">
        <dbReference type="Rhea" id="RHEA:23629"/>
    </physiologicalReaction>
</comment>
<keyword evidence="6 19" id="KW-0812">Transmembrane</keyword>
<dbReference type="Pfam" id="PF00852">
    <property type="entry name" value="Glyco_transf_10"/>
    <property type="match status" value="1"/>
</dbReference>
<comment type="catalytic activity">
    <reaction evidence="18">
        <text>beta-D-galactosyl-(1-&gt;4)-N-acetyl-D-glucosamine + GDP-beta-L-fucose = beta-D-galactosyl-(1-&gt;4)-[alpha-L-fucosyl-(1-&gt;3)]-N-acetyl-D-glucosamine + GDP + H(+)</text>
        <dbReference type="Rhea" id="RHEA:62824"/>
        <dbReference type="ChEBI" id="CHEBI:15378"/>
        <dbReference type="ChEBI" id="CHEBI:57273"/>
        <dbReference type="ChEBI" id="CHEBI:58189"/>
        <dbReference type="ChEBI" id="CHEBI:60152"/>
        <dbReference type="ChEBI" id="CHEBI:62287"/>
    </reaction>
    <physiologicalReaction direction="left-to-right" evidence="18">
        <dbReference type="Rhea" id="RHEA:62825"/>
    </physiologicalReaction>
</comment>
<keyword evidence="11" id="KW-0472">Membrane</keyword>
<evidence type="ECO:0000256" key="16">
    <source>
        <dbReference type="ARBA" id="ARBA00036468"/>
    </source>
</evidence>
<feature type="domain" description="Fucosyltransferase N-terminal" evidence="21">
    <location>
        <begin position="78"/>
        <end position="184"/>
    </location>
</feature>
<dbReference type="SUPFAM" id="SSF53756">
    <property type="entry name" value="UDP-Glycosyltransferase/glycogen phosphorylase"/>
    <property type="match status" value="1"/>
</dbReference>
<evidence type="ECO:0000256" key="7">
    <source>
        <dbReference type="ARBA" id="ARBA00022968"/>
    </source>
</evidence>
<comment type="pathway">
    <text evidence="2">Protein modification; protein glycosylation.</text>
</comment>
<evidence type="ECO:0000256" key="15">
    <source>
        <dbReference type="ARBA" id="ARBA00036273"/>
    </source>
</evidence>
<dbReference type="RefSeq" id="XP_015268497.1">
    <property type="nucleotide sequence ID" value="XM_015413011.1"/>
</dbReference>
<organism evidence="22 23">
    <name type="scientific">Gekko japonicus</name>
    <name type="common">Schlegel's Japanese gecko</name>
    <dbReference type="NCBI Taxonomy" id="146911"/>
    <lineage>
        <taxon>Eukaryota</taxon>
        <taxon>Metazoa</taxon>
        <taxon>Chordata</taxon>
        <taxon>Craniata</taxon>
        <taxon>Vertebrata</taxon>
        <taxon>Euteleostomi</taxon>
        <taxon>Lepidosauria</taxon>
        <taxon>Squamata</taxon>
        <taxon>Bifurcata</taxon>
        <taxon>Gekkota</taxon>
        <taxon>Gekkonidae</taxon>
        <taxon>Gekkoninae</taxon>
        <taxon>Gekko</taxon>
    </lineage>
</organism>
<reference evidence="23" key="1">
    <citation type="submission" date="2025-08" db="UniProtKB">
        <authorList>
            <consortium name="RefSeq"/>
        </authorList>
    </citation>
    <scope>IDENTIFICATION</scope>
</reference>
<comment type="catalytic activity">
    <reaction evidence="13">
        <text>a beta-D-galactosyl-(1-&gt;4)-N-acetyl-beta-D-glucosaminyl derivative + GDP-beta-L-fucose = a beta-D-galactosyl-(1-&gt;4)-[alpha-L-fucosyl-(1-&gt;3)]-N-acetyl-beta-D-glucosaminyl derivative + GDP + H(+)</text>
        <dbReference type="Rhea" id="RHEA:14257"/>
        <dbReference type="ChEBI" id="CHEBI:15378"/>
        <dbReference type="ChEBI" id="CHEBI:57273"/>
        <dbReference type="ChEBI" id="CHEBI:58189"/>
        <dbReference type="ChEBI" id="CHEBI:133507"/>
        <dbReference type="ChEBI" id="CHEBI:137941"/>
        <dbReference type="EC" id="2.4.1.152"/>
    </reaction>
    <physiologicalReaction direction="left-to-right" evidence="13">
        <dbReference type="Rhea" id="RHEA:14258"/>
    </physiologicalReaction>
</comment>
<keyword evidence="10" id="KW-0443">Lipid metabolism</keyword>
<dbReference type="InterPro" id="IPR031481">
    <property type="entry name" value="Glyco_tran_10_N"/>
</dbReference>
<evidence type="ECO:0000259" key="21">
    <source>
        <dbReference type="Pfam" id="PF17039"/>
    </source>
</evidence>
<comment type="similarity">
    <text evidence="3 19">Belongs to the glycosyltransferase 10 family.</text>
</comment>
<evidence type="ECO:0000256" key="9">
    <source>
        <dbReference type="ARBA" id="ARBA00023034"/>
    </source>
</evidence>
<feature type="domain" description="Fucosyltransferase C-terminal" evidence="20">
    <location>
        <begin position="198"/>
        <end position="372"/>
    </location>
</feature>
<evidence type="ECO:0000256" key="14">
    <source>
        <dbReference type="ARBA" id="ARBA00036052"/>
    </source>
</evidence>
<dbReference type="InterPro" id="IPR038577">
    <property type="entry name" value="GT10-like_C_sf"/>
</dbReference>
<keyword evidence="7" id="KW-0735">Signal-anchor</keyword>
<evidence type="ECO:0000256" key="4">
    <source>
        <dbReference type="ARBA" id="ARBA00022676"/>
    </source>
</evidence>
<keyword evidence="9 19" id="KW-0333">Golgi apparatus</keyword>
<evidence type="ECO:0000256" key="8">
    <source>
        <dbReference type="ARBA" id="ARBA00022989"/>
    </source>
</evidence>
<evidence type="ECO:0000313" key="22">
    <source>
        <dbReference type="Proteomes" id="UP000694871"/>
    </source>
</evidence>
<evidence type="ECO:0000259" key="20">
    <source>
        <dbReference type="Pfam" id="PF00852"/>
    </source>
</evidence>
<evidence type="ECO:0000256" key="5">
    <source>
        <dbReference type="ARBA" id="ARBA00022679"/>
    </source>
</evidence>
<evidence type="ECO:0000256" key="10">
    <source>
        <dbReference type="ARBA" id="ARBA00023098"/>
    </source>
</evidence>
<keyword evidence="8" id="KW-1133">Transmembrane helix</keyword>
<dbReference type="InterPro" id="IPR055270">
    <property type="entry name" value="Glyco_tran_10_C"/>
</dbReference>
<evidence type="ECO:0000256" key="2">
    <source>
        <dbReference type="ARBA" id="ARBA00004922"/>
    </source>
</evidence>
<dbReference type="Proteomes" id="UP000694871">
    <property type="component" value="Unplaced"/>
</dbReference>
<comment type="catalytic activity">
    <reaction evidence="14">
        <text>an alpha-Neu5Ac-(2-&gt;3)-beta-D-Gal-(1-&gt;4)-beta-D-GlcNAc-(1-&gt;3)-beta-D-Gal-(1-&gt;4)-[alpha-L-Fuc-(1-&gt;3)]-beta-D-GlcNAc derivative + GDP-beta-L-fucose = an alpha-Neu5Ac-(2-&gt;3)-beta-D-Gal-(1-&gt;4)-[alpha-L-Fuc-(1-&gt;3)]-beta-D-GlcNAc-(1-&gt;3)-beta-D-Gal-(1-&gt;4)-[alpha-L-Fuc-(1-&gt;3)]-beta-D-GlcNAc derivative + GDP + H(+)</text>
        <dbReference type="Rhea" id="RHEA:52864"/>
        <dbReference type="ChEBI" id="CHEBI:15378"/>
        <dbReference type="ChEBI" id="CHEBI:57273"/>
        <dbReference type="ChEBI" id="CHEBI:58189"/>
        <dbReference type="ChEBI" id="CHEBI:145342"/>
        <dbReference type="ChEBI" id="CHEBI:145343"/>
    </reaction>
    <physiologicalReaction direction="left-to-right" evidence="14">
        <dbReference type="Rhea" id="RHEA:52865"/>
    </physiologicalReaction>
</comment>
<accession>A0ABM1K460</accession>
<keyword evidence="12" id="KW-0325">Glycoprotein</keyword>
<evidence type="ECO:0000256" key="13">
    <source>
        <dbReference type="ARBA" id="ARBA00029329"/>
    </source>
</evidence>
<protein>
    <recommendedName>
        <fullName evidence="19">Fucosyltransferase</fullName>
        <ecNumber evidence="19">2.4.1.-</ecNumber>
    </recommendedName>
</protein>
<dbReference type="PANTHER" id="PTHR11929:SF11">
    <property type="entry name" value="4-GALACTOSYL-N-ACETYLGLUCOSAMINIDE 3-ALPHA-L-FUCOSYLTRANSFERASE FUT5"/>
    <property type="match status" value="1"/>
</dbReference>
<proteinExistence type="inferred from homology"/>
<gene>
    <name evidence="23" type="primary">LOC107111960</name>
</gene>
<evidence type="ECO:0000313" key="23">
    <source>
        <dbReference type="RefSeq" id="XP_015268497.1"/>
    </source>
</evidence>
<evidence type="ECO:0000256" key="11">
    <source>
        <dbReference type="ARBA" id="ARBA00023136"/>
    </source>
</evidence>
<comment type="catalytic activity">
    <reaction evidence="16">
        <text>an alpha-Neu5Ac-(2-&gt;3)-beta-D-Gal-(1-&gt;3)-D-GlcNAc derivative + GDP-beta-L-fucose = an alpha-Neu5Ac-(2-&gt;3)-beta-D-Gal-(1-&gt;3)-[alpha-L-Fuc-(1-&gt;4)]-beta-D-GlcNAc derivative + GDP + H(+)</text>
        <dbReference type="Rhea" id="RHEA:62904"/>
        <dbReference type="ChEBI" id="CHEBI:15378"/>
        <dbReference type="ChEBI" id="CHEBI:57273"/>
        <dbReference type="ChEBI" id="CHEBI:58189"/>
        <dbReference type="ChEBI" id="CHEBI:146021"/>
        <dbReference type="ChEBI" id="CHEBI:146022"/>
    </reaction>
    <physiologicalReaction direction="left-to-right" evidence="16">
        <dbReference type="Rhea" id="RHEA:62905"/>
    </physiologicalReaction>
</comment>
<evidence type="ECO:0000256" key="18">
    <source>
        <dbReference type="ARBA" id="ARBA00036928"/>
    </source>
</evidence>
<dbReference type="EC" id="2.4.1.-" evidence="19"/>
<comment type="catalytic activity">
    <reaction evidence="17">
        <text>an N-acetyl-alpha-neuraminyl-(2-&gt;3)-beta-D-galactosyl-(1-&gt;4)-N-acetyl-beta-D-glucosaminyl derivative + GDP-beta-L-fucose = an alpha-Neu5Ac-(2-&gt;3)-beta-D-Gal-(1-&gt;4)-[alpha-L-Fuc-(1-&gt;3)]-beta-D-GlcNAc derivative + GDP + H(+)</text>
        <dbReference type="Rhea" id="RHEA:56076"/>
        <dbReference type="ChEBI" id="CHEBI:15378"/>
        <dbReference type="ChEBI" id="CHEBI:57273"/>
        <dbReference type="ChEBI" id="CHEBI:58189"/>
        <dbReference type="ChEBI" id="CHEBI:136545"/>
        <dbReference type="ChEBI" id="CHEBI:139509"/>
    </reaction>
    <physiologicalReaction direction="left-to-right" evidence="17">
        <dbReference type="Rhea" id="RHEA:56077"/>
    </physiologicalReaction>
</comment>
<evidence type="ECO:0000256" key="1">
    <source>
        <dbReference type="ARBA" id="ARBA00004447"/>
    </source>
</evidence>
<evidence type="ECO:0000256" key="17">
    <source>
        <dbReference type="ARBA" id="ARBA00036481"/>
    </source>
</evidence>
<evidence type="ECO:0000256" key="3">
    <source>
        <dbReference type="ARBA" id="ARBA00008919"/>
    </source>
</evidence>
<comment type="subcellular location">
    <subcellularLocation>
        <location evidence="1 19">Golgi apparatus</location>
        <location evidence="1 19">Golgi stack membrane</location>
        <topology evidence="1 19">Single-pass type II membrane protein</topology>
    </subcellularLocation>
</comment>
<dbReference type="Gene3D" id="3.40.50.11660">
    <property type="entry name" value="Glycosyl transferase family 10, C-terminal domain"/>
    <property type="match status" value="1"/>
</dbReference>